<comment type="caution">
    <text evidence="2">The sequence shown here is derived from an EMBL/GenBank/DDBJ whole genome shotgun (WGS) entry which is preliminary data.</text>
</comment>
<dbReference type="EMBL" id="JARKIE010000591">
    <property type="protein sequence ID" value="KAJ7625464.1"/>
    <property type="molecule type" value="Genomic_DNA"/>
</dbReference>
<dbReference type="Proteomes" id="UP001221757">
    <property type="component" value="Unassembled WGS sequence"/>
</dbReference>
<proteinExistence type="predicted"/>
<reference evidence="2" key="1">
    <citation type="submission" date="2023-03" db="EMBL/GenBank/DDBJ databases">
        <title>Massive genome expansion in bonnet fungi (Mycena s.s.) driven by repeated elements and novel gene families across ecological guilds.</title>
        <authorList>
            <consortium name="Lawrence Berkeley National Laboratory"/>
            <person name="Harder C.B."/>
            <person name="Miyauchi S."/>
            <person name="Viragh M."/>
            <person name="Kuo A."/>
            <person name="Thoen E."/>
            <person name="Andreopoulos B."/>
            <person name="Lu D."/>
            <person name="Skrede I."/>
            <person name="Drula E."/>
            <person name="Henrissat B."/>
            <person name="Morin E."/>
            <person name="Kohler A."/>
            <person name="Barry K."/>
            <person name="LaButti K."/>
            <person name="Morin E."/>
            <person name="Salamov A."/>
            <person name="Lipzen A."/>
            <person name="Mereny Z."/>
            <person name="Hegedus B."/>
            <person name="Baldrian P."/>
            <person name="Stursova M."/>
            <person name="Weitz H."/>
            <person name="Taylor A."/>
            <person name="Grigoriev I.V."/>
            <person name="Nagy L.G."/>
            <person name="Martin F."/>
            <person name="Kauserud H."/>
        </authorList>
    </citation>
    <scope>NUCLEOTIDE SEQUENCE</scope>
    <source>
        <strain evidence="2">CBHHK067</strain>
    </source>
</reference>
<feature type="domain" description="Mitochondrial splicing suppressor 51-like C-terminal" evidence="1">
    <location>
        <begin position="117"/>
        <end position="295"/>
    </location>
</feature>
<organism evidence="2 3">
    <name type="scientific">Mycena rosella</name>
    <name type="common">Pink bonnet</name>
    <name type="synonym">Agaricus rosellus</name>
    <dbReference type="NCBI Taxonomy" id="1033263"/>
    <lineage>
        <taxon>Eukaryota</taxon>
        <taxon>Fungi</taxon>
        <taxon>Dikarya</taxon>
        <taxon>Basidiomycota</taxon>
        <taxon>Agaricomycotina</taxon>
        <taxon>Agaricomycetes</taxon>
        <taxon>Agaricomycetidae</taxon>
        <taxon>Agaricales</taxon>
        <taxon>Marasmiineae</taxon>
        <taxon>Mycenaceae</taxon>
        <taxon>Mycena</taxon>
    </lineage>
</organism>
<evidence type="ECO:0000313" key="3">
    <source>
        <dbReference type="Proteomes" id="UP001221757"/>
    </source>
</evidence>
<evidence type="ECO:0000313" key="2">
    <source>
        <dbReference type="EMBL" id="KAJ7625464.1"/>
    </source>
</evidence>
<sequence>MQGGLGFCSFGGGLRDSFPPTCDGANPDRLSHRAQKVAACDRLMAPSPKPRPWYWYAPFSDYTSFDHFHRELAKEVNPSGSDDITPMYHSLANSFLSWHPLAMEAVGQMATEAEGIPFTIIAGLEAGIPDVNTRRALEIHVVGAASRELSTRAMAEEILHHFTVLRELHIHYIGPDANVPAGALSSPNHACGACTERGSNRRWSLHRMEYHRFIADNPARKPDLIVGLNTGWSEIATESWASTLDTICALRTPAVFTAYSCKEAQLEADLLRSRDVDFVVEVQDNRWKGVIPIVNKGIQLAHGVLALYNNNYWYVFRGRQ</sequence>
<gene>
    <name evidence="2" type="ORF">B0H17DRAFT_567034</name>
</gene>
<protein>
    <recommendedName>
        <fullName evidence="1">Mitochondrial splicing suppressor 51-like C-terminal domain-containing protein</fullName>
    </recommendedName>
</protein>
<dbReference type="AlphaFoldDB" id="A0AAD7BMZ6"/>
<dbReference type="InterPro" id="IPR046824">
    <property type="entry name" value="Mss51-like_C"/>
</dbReference>
<evidence type="ECO:0000259" key="1">
    <source>
        <dbReference type="Pfam" id="PF20179"/>
    </source>
</evidence>
<dbReference type="Pfam" id="PF20179">
    <property type="entry name" value="MSS51_C"/>
    <property type="match status" value="1"/>
</dbReference>
<keyword evidence="3" id="KW-1185">Reference proteome</keyword>
<dbReference type="PANTHER" id="PTHR28069">
    <property type="entry name" value="GH20023P"/>
    <property type="match status" value="1"/>
</dbReference>
<name>A0AAD7BMZ6_MYCRO</name>
<dbReference type="PANTHER" id="PTHR28069:SF2">
    <property type="entry name" value="GH20023P"/>
    <property type="match status" value="1"/>
</dbReference>
<accession>A0AAD7BMZ6</accession>